<dbReference type="GO" id="GO:0003677">
    <property type="term" value="F:DNA binding"/>
    <property type="evidence" value="ECO:0007669"/>
    <property type="project" value="UniProtKB-KW"/>
</dbReference>
<proteinExistence type="predicted"/>
<dbReference type="Pfam" id="PF00589">
    <property type="entry name" value="Phage_integrase"/>
    <property type="match status" value="1"/>
</dbReference>
<feature type="compositionally biased region" description="Basic and acidic residues" evidence="3">
    <location>
        <begin position="105"/>
        <end position="118"/>
    </location>
</feature>
<dbReference type="InterPro" id="IPR010998">
    <property type="entry name" value="Integrase_recombinase_N"/>
</dbReference>
<dbReference type="InterPro" id="IPR013762">
    <property type="entry name" value="Integrase-like_cat_sf"/>
</dbReference>
<feature type="region of interest" description="Disordered" evidence="3">
    <location>
        <begin position="105"/>
        <end position="126"/>
    </location>
</feature>
<evidence type="ECO:0000256" key="3">
    <source>
        <dbReference type="SAM" id="MobiDB-lite"/>
    </source>
</evidence>
<evidence type="ECO:0000256" key="2">
    <source>
        <dbReference type="ARBA" id="ARBA00023172"/>
    </source>
</evidence>
<dbReference type="EMBL" id="UINC01047490">
    <property type="protein sequence ID" value="SVB56824.1"/>
    <property type="molecule type" value="Genomic_DNA"/>
</dbReference>
<feature type="domain" description="Tyr recombinase" evidence="4">
    <location>
        <begin position="221"/>
        <end position="393"/>
    </location>
</feature>
<dbReference type="Gene3D" id="1.10.150.130">
    <property type="match status" value="1"/>
</dbReference>
<dbReference type="PANTHER" id="PTHR30349">
    <property type="entry name" value="PHAGE INTEGRASE-RELATED"/>
    <property type="match status" value="1"/>
</dbReference>
<dbReference type="InterPro" id="IPR002104">
    <property type="entry name" value="Integrase_catalytic"/>
</dbReference>
<dbReference type="AlphaFoldDB" id="A0A382F385"/>
<evidence type="ECO:0000256" key="1">
    <source>
        <dbReference type="ARBA" id="ARBA00023125"/>
    </source>
</evidence>
<sequence>MKVKQIKQRGELVWLVDGRVNGKRKRMFFDTGRQAERWLKAEQEDVTEQQWWLNLTNGDRVDLVNAFESSRRESFSLMDAVQGHAVFGRGKTHLRKMTLAEAVGHDGVDRRRKDKENQPEPSGFLGDKSVVGIGKHNLSTLKTQLTNFRDYCGGNTQCLVVSPELIMSWATDGGVHEKNWELNTRDTYIKPVKNLFNWLIRKDVVKENPVLKMEKIIVDPFDPYVLDVEECRKILKLCHEKHFDVLPLLDLNLFCGIRPSETRRLQTGKNRRDNDFDWVDKEVRFKGRKTKTKMPRVVSMSDNCIAWLNCHADLQLPITNANHKWNAFLQDAKKELGYDLWPHDCIRHSFCSYLLRKHEDLGKVALQAGHSESVSMKHYLKLVSKADAEKFWNIYPEDAGTQFQVVAA</sequence>
<gene>
    <name evidence="5" type="ORF">METZ01_LOCUS209678</name>
</gene>
<keyword evidence="1" id="KW-0238">DNA-binding</keyword>
<protein>
    <recommendedName>
        <fullName evidence="4">Tyr recombinase domain-containing protein</fullName>
    </recommendedName>
</protein>
<evidence type="ECO:0000313" key="5">
    <source>
        <dbReference type="EMBL" id="SVB56824.1"/>
    </source>
</evidence>
<dbReference type="PANTHER" id="PTHR30349:SF41">
    <property type="entry name" value="INTEGRASE_RECOMBINASE PROTEIN MJ0367-RELATED"/>
    <property type="match status" value="1"/>
</dbReference>
<dbReference type="SUPFAM" id="SSF56349">
    <property type="entry name" value="DNA breaking-rejoining enzymes"/>
    <property type="match status" value="1"/>
</dbReference>
<keyword evidence="2" id="KW-0233">DNA recombination</keyword>
<dbReference type="GO" id="GO:0015074">
    <property type="term" value="P:DNA integration"/>
    <property type="evidence" value="ECO:0007669"/>
    <property type="project" value="InterPro"/>
</dbReference>
<name>A0A382F385_9ZZZZ</name>
<reference evidence="5" key="1">
    <citation type="submission" date="2018-05" db="EMBL/GenBank/DDBJ databases">
        <authorList>
            <person name="Lanie J.A."/>
            <person name="Ng W.-L."/>
            <person name="Kazmierczak K.M."/>
            <person name="Andrzejewski T.M."/>
            <person name="Davidsen T.M."/>
            <person name="Wayne K.J."/>
            <person name="Tettelin H."/>
            <person name="Glass J.I."/>
            <person name="Rusch D."/>
            <person name="Podicherti R."/>
            <person name="Tsui H.-C.T."/>
            <person name="Winkler M.E."/>
        </authorList>
    </citation>
    <scope>NUCLEOTIDE SEQUENCE</scope>
</reference>
<dbReference type="Gene3D" id="1.10.443.10">
    <property type="entry name" value="Intergrase catalytic core"/>
    <property type="match status" value="1"/>
</dbReference>
<dbReference type="GO" id="GO:0006310">
    <property type="term" value="P:DNA recombination"/>
    <property type="evidence" value="ECO:0007669"/>
    <property type="project" value="UniProtKB-KW"/>
</dbReference>
<dbReference type="InterPro" id="IPR050090">
    <property type="entry name" value="Tyrosine_recombinase_XerCD"/>
</dbReference>
<dbReference type="InterPro" id="IPR011010">
    <property type="entry name" value="DNA_brk_join_enz"/>
</dbReference>
<organism evidence="5">
    <name type="scientific">marine metagenome</name>
    <dbReference type="NCBI Taxonomy" id="408172"/>
    <lineage>
        <taxon>unclassified sequences</taxon>
        <taxon>metagenomes</taxon>
        <taxon>ecological metagenomes</taxon>
    </lineage>
</organism>
<dbReference type="PROSITE" id="PS51898">
    <property type="entry name" value="TYR_RECOMBINASE"/>
    <property type="match status" value="1"/>
</dbReference>
<accession>A0A382F385</accession>
<evidence type="ECO:0000259" key="4">
    <source>
        <dbReference type="PROSITE" id="PS51898"/>
    </source>
</evidence>